<comment type="caution">
    <text evidence="2">The sequence shown here is derived from an EMBL/GenBank/DDBJ whole genome shotgun (WGS) entry which is preliminary data.</text>
</comment>
<comment type="similarity">
    <text evidence="1">Belongs to the HyuE racemase family.</text>
</comment>
<dbReference type="InterPro" id="IPR053714">
    <property type="entry name" value="Iso_Racemase_Enz_sf"/>
</dbReference>
<dbReference type="RefSeq" id="WP_077114398.1">
    <property type="nucleotide sequence ID" value="NZ_JAFBFH010000011.1"/>
</dbReference>
<evidence type="ECO:0000313" key="3">
    <source>
        <dbReference type="Proteomes" id="UP000823485"/>
    </source>
</evidence>
<reference evidence="2 3" key="1">
    <citation type="submission" date="2021-01" db="EMBL/GenBank/DDBJ databases">
        <title>Genomic Encyclopedia of Type Strains, Phase IV (KMG-IV): sequencing the most valuable type-strain genomes for metagenomic binning, comparative biology and taxonomic classification.</title>
        <authorList>
            <person name="Goeker M."/>
        </authorList>
    </citation>
    <scope>NUCLEOTIDE SEQUENCE [LARGE SCALE GENOMIC DNA]</scope>
    <source>
        <strain evidence="2 3">DSM 105453</strain>
    </source>
</reference>
<dbReference type="Proteomes" id="UP000823485">
    <property type="component" value="Unassembled WGS sequence"/>
</dbReference>
<dbReference type="PANTHER" id="PTHR28047:SF5">
    <property type="entry name" value="PROTEIN DCG1"/>
    <property type="match status" value="1"/>
</dbReference>
<accession>A0ABS2R5V3</accession>
<dbReference type="EC" id="5.1.99.3" evidence="2"/>
<evidence type="ECO:0000256" key="1">
    <source>
        <dbReference type="ARBA" id="ARBA00038414"/>
    </source>
</evidence>
<protein>
    <submittedName>
        <fullName evidence="2">Allantoin racemase</fullName>
        <ecNumber evidence="2">5.1.99.3</ecNumber>
    </submittedName>
</protein>
<proteinExistence type="inferred from homology"/>
<organism evidence="2 3">
    <name type="scientific">Siminovitchia thermophila</name>
    <dbReference type="NCBI Taxonomy" id="1245522"/>
    <lineage>
        <taxon>Bacteria</taxon>
        <taxon>Bacillati</taxon>
        <taxon>Bacillota</taxon>
        <taxon>Bacilli</taxon>
        <taxon>Bacillales</taxon>
        <taxon>Bacillaceae</taxon>
        <taxon>Siminovitchia</taxon>
    </lineage>
</organism>
<keyword evidence="2" id="KW-0413">Isomerase</keyword>
<dbReference type="InterPro" id="IPR001920">
    <property type="entry name" value="Asp/Glu_race"/>
</dbReference>
<gene>
    <name evidence="2" type="ORF">JOC94_001961</name>
</gene>
<dbReference type="Gene3D" id="3.40.50.12500">
    <property type="match status" value="1"/>
</dbReference>
<sequence length="243" mass="27321">MKRILFLNPIHTNIFNQPYLEILKQYKNKETEIEVTSLEGVGPKHLEYTCYEAIAMPNIVKKVKEAENAGFDGMVIGCFYDTALRAAREVSQNMMITAPAESSLHIGATLGESISIIVGQRKWIPEMQENVSHYGYTNKVTSFKSVNLGVHEFQKDLTETKKRIMQASKEAIKKDGADVIILGCTAEFGMYGELQEELGIPVIDSGLAAFKYAELLTEMKGKMNWSHSKRIGYQSPLLEENFV</sequence>
<dbReference type="PANTHER" id="PTHR28047">
    <property type="entry name" value="PROTEIN DCG1"/>
    <property type="match status" value="1"/>
</dbReference>
<keyword evidence="3" id="KW-1185">Reference proteome</keyword>
<dbReference type="Pfam" id="PF01177">
    <property type="entry name" value="Asp_Glu_race"/>
    <property type="match status" value="1"/>
</dbReference>
<dbReference type="GO" id="GO:0047653">
    <property type="term" value="F:allantoin racemase activity"/>
    <property type="evidence" value="ECO:0007669"/>
    <property type="project" value="UniProtKB-EC"/>
</dbReference>
<dbReference type="SUPFAM" id="SSF53681">
    <property type="entry name" value="Aspartate/glutamate racemase"/>
    <property type="match status" value="1"/>
</dbReference>
<dbReference type="InterPro" id="IPR052186">
    <property type="entry name" value="Hydantoin_racemase-like"/>
</dbReference>
<dbReference type="InterPro" id="IPR015942">
    <property type="entry name" value="Asp/Glu/hydantoin_racemase"/>
</dbReference>
<dbReference type="EMBL" id="JAFBFH010000011">
    <property type="protein sequence ID" value="MBM7714989.1"/>
    <property type="molecule type" value="Genomic_DNA"/>
</dbReference>
<evidence type="ECO:0000313" key="2">
    <source>
        <dbReference type="EMBL" id="MBM7714989.1"/>
    </source>
</evidence>
<name>A0ABS2R5V3_9BACI</name>